<keyword evidence="1" id="KW-0472">Membrane</keyword>
<evidence type="ECO:0000256" key="1">
    <source>
        <dbReference type="SAM" id="Phobius"/>
    </source>
</evidence>
<evidence type="ECO:0000313" key="2">
    <source>
        <dbReference type="EMBL" id="UYW68373.1"/>
    </source>
</evidence>
<accession>A0AAE9PBJ2</accession>
<feature type="transmembrane region" description="Helical" evidence="1">
    <location>
        <begin position="20"/>
        <end position="47"/>
    </location>
</feature>
<name>A0AAE9PBJ2_BACCE</name>
<keyword evidence="1" id="KW-1133">Transmembrane helix</keyword>
<dbReference type="Proteomes" id="UP001163707">
    <property type="component" value="Chromosome"/>
</dbReference>
<organism evidence="2 3">
    <name type="scientific">Bacillus cereus</name>
    <dbReference type="NCBI Taxonomy" id="1396"/>
    <lineage>
        <taxon>Bacteria</taxon>
        <taxon>Bacillati</taxon>
        <taxon>Bacillota</taxon>
        <taxon>Bacilli</taxon>
        <taxon>Bacillales</taxon>
        <taxon>Bacillaceae</taxon>
        <taxon>Bacillus</taxon>
        <taxon>Bacillus cereus group</taxon>
    </lineage>
</organism>
<gene>
    <name evidence="2" type="ORF">OK229_21890</name>
</gene>
<proteinExistence type="predicted"/>
<dbReference type="EMBL" id="CP109872">
    <property type="protein sequence ID" value="UYW68373.1"/>
    <property type="molecule type" value="Genomic_DNA"/>
</dbReference>
<dbReference type="AlphaFoldDB" id="A0AAE9PBJ2"/>
<dbReference type="RefSeq" id="WP_264457112.1">
    <property type="nucleotide sequence ID" value="NZ_CP109872.2"/>
</dbReference>
<protein>
    <submittedName>
        <fullName evidence="2">Uncharacterized protein</fullName>
    </submittedName>
</protein>
<reference evidence="2" key="1">
    <citation type="submission" date="2023-02" db="EMBL/GenBank/DDBJ databases">
        <title>Complete Genome Sequence of Bacillus cereus sensu lato isolate BC38B from pepper closely related to the Bacillus anthracis clade.</title>
        <authorList>
            <person name="Abdelli M."/>
            <person name="Cerar Kisek T."/>
            <person name="Falaise C."/>
            <person name="Cumont A."/>
            <person name="Giraud M."/>
            <person name="Chatoux J."/>
            <person name="Rogee S."/>
            <person name="Dadvisard M."/>
            <person name="Larigauderie G."/>
            <person name="Raynaud F."/>
            <person name="Godic Torkar K."/>
            <person name="Ramisse V."/>
        </authorList>
    </citation>
    <scope>NUCLEOTIDE SEQUENCE</scope>
    <source>
        <strain evidence="2">BC38B</strain>
    </source>
</reference>
<evidence type="ECO:0000313" key="3">
    <source>
        <dbReference type="Proteomes" id="UP001163707"/>
    </source>
</evidence>
<sequence>MQSSFLLKGIRNNNLLFGGVIMSFAAWSAIFTTLIGAISGAISGAIFGTISFRNKSKNEILT</sequence>
<keyword evidence="1" id="KW-0812">Transmembrane</keyword>